<evidence type="ECO:0000256" key="5">
    <source>
        <dbReference type="SAM" id="Phobius"/>
    </source>
</evidence>
<keyword evidence="3 5" id="KW-1133">Transmembrane helix</keyword>
<evidence type="ECO:0000259" key="6">
    <source>
        <dbReference type="Pfam" id="PF00892"/>
    </source>
</evidence>
<feature type="transmembrane region" description="Helical" evidence="5">
    <location>
        <begin position="90"/>
        <end position="109"/>
    </location>
</feature>
<feature type="transmembrane region" description="Helical" evidence="5">
    <location>
        <begin position="64"/>
        <end position="83"/>
    </location>
</feature>
<comment type="subcellular location">
    <subcellularLocation>
        <location evidence="1">Membrane</location>
        <topology evidence="1">Multi-pass membrane protein</topology>
    </subcellularLocation>
</comment>
<protein>
    <recommendedName>
        <fullName evidence="6">EamA domain-containing protein</fullName>
    </recommendedName>
</protein>
<dbReference type="InterPro" id="IPR000620">
    <property type="entry name" value="EamA_dom"/>
</dbReference>
<evidence type="ECO:0000256" key="2">
    <source>
        <dbReference type="ARBA" id="ARBA00022692"/>
    </source>
</evidence>
<dbReference type="SUPFAM" id="SSF103481">
    <property type="entry name" value="Multidrug resistance efflux transporter EmrE"/>
    <property type="match status" value="2"/>
</dbReference>
<dbReference type="Pfam" id="PF00892">
    <property type="entry name" value="EamA"/>
    <property type="match status" value="2"/>
</dbReference>
<feature type="transmembrane region" description="Helical" evidence="5">
    <location>
        <begin position="34"/>
        <end position="52"/>
    </location>
</feature>
<organism evidence="7">
    <name type="scientific">marine metagenome</name>
    <dbReference type="NCBI Taxonomy" id="408172"/>
    <lineage>
        <taxon>unclassified sequences</taxon>
        <taxon>metagenomes</taxon>
        <taxon>ecological metagenomes</taxon>
    </lineage>
</organism>
<dbReference type="PANTHER" id="PTHR22911">
    <property type="entry name" value="ACYL-MALONYL CONDENSING ENZYME-RELATED"/>
    <property type="match status" value="1"/>
</dbReference>
<feature type="domain" description="EamA" evidence="6">
    <location>
        <begin position="121"/>
        <end position="250"/>
    </location>
</feature>
<dbReference type="PANTHER" id="PTHR22911:SF6">
    <property type="entry name" value="SOLUTE CARRIER FAMILY 35 MEMBER G1"/>
    <property type="match status" value="1"/>
</dbReference>
<name>A0A381W5C5_9ZZZZ</name>
<feature type="domain" description="EamA" evidence="6">
    <location>
        <begin position="2"/>
        <end position="105"/>
    </location>
</feature>
<keyword evidence="2 5" id="KW-0812">Transmembrane</keyword>
<dbReference type="AlphaFoldDB" id="A0A381W5C5"/>
<feature type="transmembrane region" description="Helical" evidence="5">
    <location>
        <begin position="150"/>
        <end position="168"/>
    </location>
</feature>
<dbReference type="InterPro" id="IPR037185">
    <property type="entry name" value="EmrE-like"/>
</dbReference>
<evidence type="ECO:0000256" key="3">
    <source>
        <dbReference type="ARBA" id="ARBA00022989"/>
    </source>
</evidence>
<feature type="transmembrane region" description="Helical" evidence="5">
    <location>
        <begin position="6"/>
        <end position="22"/>
    </location>
</feature>
<evidence type="ECO:0000256" key="1">
    <source>
        <dbReference type="ARBA" id="ARBA00004141"/>
    </source>
</evidence>
<proteinExistence type="predicted"/>
<sequence>METIQIVFIRGVITLLFTFIMVKRKNVYLWGKNHKILILRGITGTVALFFVYESIQRFPLPEATVIQYLYPIFTVLIASLLLSEHAGNQLYFAILLGFIGIYMILGFPFINSDSSPDATNLIIAITGALLTGCAYVFVRMASNMKESPYVIMFYFPLFTVPLSFPYAYQTWISPSINIWIVLILIAICTQLGQTFLTFGYKILPASKAATTSYVQVPFSALAGAVIFYENISYNFILGSIIIFFAIFLIIRKEE</sequence>
<feature type="transmembrane region" description="Helical" evidence="5">
    <location>
        <begin position="233"/>
        <end position="250"/>
    </location>
</feature>
<evidence type="ECO:0000313" key="7">
    <source>
        <dbReference type="EMBL" id="SVA47705.1"/>
    </source>
</evidence>
<accession>A0A381W5C5</accession>
<reference evidence="7" key="1">
    <citation type="submission" date="2018-05" db="EMBL/GenBank/DDBJ databases">
        <authorList>
            <person name="Lanie J.A."/>
            <person name="Ng W.-L."/>
            <person name="Kazmierczak K.M."/>
            <person name="Andrzejewski T.M."/>
            <person name="Davidsen T.M."/>
            <person name="Wayne K.J."/>
            <person name="Tettelin H."/>
            <person name="Glass J.I."/>
            <person name="Rusch D."/>
            <person name="Podicherti R."/>
            <person name="Tsui H.-C.T."/>
            <person name="Winkler M.E."/>
        </authorList>
    </citation>
    <scope>NUCLEOTIDE SEQUENCE</scope>
</reference>
<evidence type="ECO:0000256" key="4">
    <source>
        <dbReference type="ARBA" id="ARBA00023136"/>
    </source>
</evidence>
<dbReference type="GO" id="GO:0016020">
    <property type="term" value="C:membrane"/>
    <property type="evidence" value="ECO:0007669"/>
    <property type="project" value="UniProtKB-SubCell"/>
</dbReference>
<feature type="transmembrane region" description="Helical" evidence="5">
    <location>
        <begin position="174"/>
        <end position="196"/>
    </location>
</feature>
<gene>
    <name evidence="7" type="ORF">METZ01_LOCUS100559</name>
</gene>
<keyword evidence="4 5" id="KW-0472">Membrane</keyword>
<dbReference type="EMBL" id="UINC01010748">
    <property type="protein sequence ID" value="SVA47705.1"/>
    <property type="molecule type" value="Genomic_DNA"/>
</dbReference>
<feature type="transmembrane region" description="Helical" evidence="5">
    <location>
        <begin position="121"/>
        <end position="138"/>
    </location>
</feature>
<feature type="transmembrane region" description="Helical" evidence="5">
    <location>
        <begin position="208"/>
        <end position="227"/>
    </location>
</feature>